<accession>A0A8C7SYJ7</accession>
<reference evidence="3" key="3">
    <citation type="submission" date="2025-09" db="UniProtKB">
        <authorList>
            <consortium name="Ensembl"/>
        </authorList>
    </citation>
    <scope>IDENTIFICATION</scope>
</reference>
<dbReference type="InterPro" id="IPR053082">
    <property type="entry name" value="Nuclear_GTPase_SLIP-GC"/>
</dbReference>
<dbReference type="Ensembl" id="ENSOMYT00000082695.2">
    <property type="protein sequence ID" value="ENSOMYP00000075979.2"/>
    <property type="gene ID" value="ENSOMYG00000035143.2"/>
</dbReference>
<dbReference type="PANTHER" id="PTHR47308:SF1">
    <property type="entry name" value="NUCLEAR GTPASE SLIP-GC"/>
    <property type="match status" value="1"/>
</dbReference>
<reference evidence="3" key="1">
    <citation type="submission" date="2020-07" db="EMBL/GenBank/DDBJ databases">
        <title>A long reads based de novo assembly of the rainbow trout Arlee double haploid line genome.</title>
        <authorList>
            <person name="Gao G."/>
            <person name="Palti Y."/>
        </authorList>
    </citation>
    <scope>NUCLEOTIDE SEQUENCE [LARGE SCALE GENOMIC DNA]</scope>
</reference>
<proteinExistence type="predicted"/>
<feature type="region of interest" description="Disordered" evidence="1">
    <location>
        <begin position="92"/>
        <end position="118"/>
    </location>
</feature>
<evidence type="ECO:0000256" key="1">
    <source>
        <dbReference type="SAM" id="MobiDB-lite"/>
    </source>
</evidence>
<evidence type="ECO:0000313" key="3">
    <source>
        <dbReference type="Ensembl" id="ENSOMYP00000075979.2"/>
    </source>
</evidence>
<dbReference type="GO" id="GO:0003924">
    <property type="term" value="F:GTPase activity"/>
    <property type="evidence" value="ECO:0007669"/>
    <property type="project" value="TreeGrafter"/>
</dbReference>
<protein>
    <recommendedName>
        <fullName evidence="2">Dynamin N-terminal domain-containing protein</fullName>
    </recommendedName>
</protein>
<feature type="domain" description="Dynamin N-terminal" evidence="2">
    <location>
        <begin position="175"/>
        <end position="264"/>
    </location>
</feature>
<gene>
    <name evidence="3" type="primary">LOC110486950</name>
</gene>
<dbReference type="SUPFAM" id="SSF52540">
    <property type="entry name" value="P-loop containing nucleoside triphosphate hydrolases"/>
    <property type="match status" value="2"/>
</dbReference>
<dbReference type="AlphaFoldDB" id="A0A8C7SYJ7"/>
<dbReference type="Proteomes" id="UP000694395">
    <property type="component" value="Chromosome 13"/>
</dbReference>
<name>A0A8C7SYJ7_ONCMY</name>
<dbReference type="InterPro" id="IPR045063">
    <property type="entry name" value="Dynamin_N"/>
</dbReference>
<dbReference type="Pfam" id="PF00350">
    <property type="entry name" value="Dynamin_N"/>
    <property type="match status" value="1"/>
</dbReference>
<dbReference type="InterPro" id="IPR027417">
    <property type="entry name" value="P-loop_NTPase"/>
</dbReference>
<sequence length="669" mass="75700">MDNFVRDKLTEWNFSEYIDRFKDEEIDKESFLLLDEKAFANLIPKLGPRYKFQEKHKAIQKELENDGTATGSQVQTSSTMAWASLDQAAAPSISPQGKIKHPPTFPSTSTPPKQLCFSKPTQPTSKFERQAMEAAETCVTQVLDKLKTLPKKEFIDYLKGKMTKLRTGVKNKVLVGIFGKTGAGKSSLINAILGEQNFLPNGANISACTSVMIQVEANMTNYSYEAEIEFISKEEWENDLKSHLDIMSDENDNKNEELVKVATAKIQAFYGKDGVGKSLNDLMKGEHFREIPEFLSPTNIVKKISCGTKGAAERKRGCIQHRNEQAKIMLGERFNDEVVKKKPFIQMENIFQVFTVSAEEFQNDENPILEQEQTEIPQLKQVLEDMNERHSKTAVKDYVSGVYGILSLIKAANSNDSTMVEMKSNMYQLLKDSLKKQISTITSLMTKHYNDLQKLLSEGVAKSEKSCLQIANDKVITPKARKDGRGYHRTLSSLCRNNGFCRSTNGDITDLNKTLAESMYTAINEKFAVIFPNAGTTGESIYEKICNFSIISDNMAKEWENTPMSLYLMFLTTEENVLKDKLKRDVLLKKKVIYESLTDEVKIIMCPCYEEASNISGKGTLTKTRELLVQHIDSSKNMFANAQKKMLEGFENLMVCCFYFTIKIINKQL</sequence>
<dbReference type="PANTHER" id="PTHR47308">
    <property type="entry name" value="NUCLEAR GTPASE SLIP-GC"/>
    <property type="match status" value="1"/>
</dbReference>
<evidence type="ECO:0000313" key="4">
    <source>
        <dbReference type="Proteomes" id="UP000694395"/>
    </source>
</evidence>
<dbReference type="Gene3D" id="3.40.50.300">
    <property type="entry name" value="P-loop containing nucleotide triphosphate hydrolases"/>
    <property type="match status" value="1"/>
</dbReference>
<dbReference type="InterPro" id="IPR013761">
    <property type="entry name" value="SAM/pointed_sf"/>
</dbReference>
<dbReference type="GeneTree" id="ENSGT00390000007091"/>
<keyword evidence="4" id="KW-1185">Reference proteome</keyword>
<dbReference type="Gene3D" id="1.10.150.50">
    <property type="entry name" value="Transcription Factor, Ets-1"/>
    <property type="match status" value="1"/>
</dbReference>
<reference evidence="3" key="2">
    <citation type="submission" date="2025-08" db="UniProtKB">
        <authorList>
            <consortium name="Ensembl"/>
        </authorList>
    </citation>
    <scope>IDENTIFICATION</scope>
</reference>
<organism evidence="3 4">
    <name type="scientific">Oncorhynchus mykiss</name>
    <name type="common">Rainbow trout</name>
    <name type="synonym">Salmo gairdneri</name>
    <dbReference type="NCBI Taxonomy" id="8022"/>
    <lineage>
        <taxon>Eukaryota</taxon>
        <taxon>Metazoa</taxon>
        <taxon>Chordata</taxon>
        <taxon>Craniata</taxon>
        <taxon>Vertebrata</taxon>
        <taxon>Euteleostomi</taxon>
        <taxon>Actinopterygii</taxon>
        <taxon>Neopterygii</taxon>
        <taxon>Teleostei</taxon>
        <taxon>Protacanthopterygii</taxon>
        <taxon>Salmoniformes</taxon>
        <taxon>Salmonidae</taxon>
        <taxon>Salmoninae</taxon>
        <taxon>Oncorhynchus</taxon>
    </lineage>
</organism>
<evidence type="ECO:0000259" key="2">
    <source>
        <dbReference type="Pfam" id="PF00350"/>
    </source>
</evidence>